<dbReference type="GO" id="GO:0032034">
    <property type="term" value="F:myosin II head/neck binding"/>
    <property type="evidence" value="ECO:0007669"/>
    <property type="project" value="TreeGrafter"/>
</dbReference>
<feature type="region of interest" description="Disordered" evidence="5">
    <location>
        <begin position="825"/>
        <end position="893"/>
    </location>
</feature>
<evidence type="ECO:0000256" key="3">
    <source>
        <dbReference type="ARBA" id="ARBA00023038"/>
    </source>
</evidence>
<dbReference type="Proteomes" id="UP000694389">
    <property type="component" value="Unassembled WGS sequence"/>
</dbReference>
<dbReference type="PROSITE" id="PS50023">
    <property type="entry name" value="LIM_DOMAIN_2"/>
    <property type="match status" value="1"/>
</dbReference>
<dbReference type="InterPro" id="IPR036872">
    <property type="entry name" value="CH_dom_sf"/>
</dbReference>
<feature type="compositionally biased region" description="Basic and acidic residues" evidence="5">
    <location>
        <begin position="15"/>
        <end position="26"/>
    </location>
</feature>
<dbReference type="CDD" id="cd21278">
    <property type="entry name" value="CH_LIMCH1"/>
    <property type="match status" value="1"/>
</dbReference>
<feature type="region of interest" description="Disordered" evidence="5">
    <location>
        <begin position="169"/>
        <end position="307"/>
    </location>
</feature>
<dbReference type="Pfam" id="PF15949">
    <property type="entry name" value="DUF4757"/>
    <property type="match status" value="1"/>
</dbReference>
<keyword evidence="1 4" id="KW-0479">Metal-binding</keyword>
<dbReference type="Ensembl" id="ENSDLAT00005054571.2">
    <property type="protein sequence ID" value="ENSDLAP00005051243.2"/>
    <property type="gene ID" value="ENSDLAG00005022244.2"/>
</dbReference>
<feature type="region of interest" description="Disordered" evidence="5">
    <location>
        <begin position="450"/>
        <end position="600"/>
    </location>
</feature>
<dbReference type="SMART" id="SM00132">
    <property type="entry name" value="LIM"/>
    <property type="match status" value="1"/>
</dbReference>
<feature type="compositionally biased region" description="Basic and acidic residues" evidence="5">
    <location>
        <begin position="825"/>
        <end position="840"/>
    </location>
</feature>
<feature type="compositionally biased region" description="Basic and acidic residues" evidence="5">
    <location>
        <begin position="178"/>
        <end position="197"/>
    </location>
</feature>
<keyword evidence="3 4" id="KW-0440">LIM domain</keyword>
<feature type="compositionally biased region" description="Polar residues" evidence="5">
    <location>
        <begin position="210"/>
        <end position="224"/>
    </location>
</feature>
<evidence type="ECO:0008006" key="10">
    <source>
        <dbReference type="Google" id="ProtNLM"/>
    </source>
</evidence>
<dbReference type="FunFam" id="1.10.418.10:FF:000038">
    <property type="entry name" value="LIM and calponin homology domains-containing protein 1"/>
    <property type="match status" value="1"/>
</dbReference>
<dbReference type="GO" id="GO:0001725">
    <property type="term" value="C:stress fiber"/>
    <property type="evidence" value="ECO:0007669"/>
    <property type="project" value="TreeGrafter"/>
</dbReference>
<dbReference type="SMART" id="SM00033">
    <property type="entry name" value="CH"/>
    <property type="match status" value="1"/>
</dbReference>
<dbReference type="Gene3D" id="1.10.418.10">
    <property type="entry name" value="Calponin-like domain"/>
    <property type="match status" value="1"/>
</dbReference>
<feature type="compositionally biased region" description="Basic and acidic residues" evidence="5">
    <location>
        <begin position="547"/>
        <end position="557"/>
    </location>
</feature>
<feature type="compositionally biased region" description="Low complexity" evidence="5">
    <location>
        <begin position="577"/>
        <end position="600"/>
    </location>
</feature>
<reference evidence="8" key="2">
    <citation type="submission" date="2025-09" db="UniProtKB">
        <authorList>
            <consortium name="Ensembl"/>
        </authorList>
    </citation>
    <scope>IDENTIFICATION</scope>
</reference>
<dbReference type="CDD" id="cd08368">
    <property type="entry name" value="LIM"/>
    <property type="match status" value="1"/>
</dbReference>
<evidence type="ECO:0000256" key="1">
    <source>
        <dbReference type="ARBA" id="ARBA00022723"/>
    </source>
</evidence>
<feature type="compositionally biased region" description="Polar residues" evidence="5">
    <location>
        <begin position="844"/>
        <end position="889"/>
    </location>
</feature>
<dbReference type="Gene3D" id="2.10.110.10">
    <property type="entry name" value="Cysteine Rich Protein"/>
    <property type="match status" value="1"/>
</dbReference>
<sequence length="1038" mass="115511">MASPAGGRDVPNAPPRDDSVRPEPNHPEPACQEAQKWIEAVTGKSFGDKDFRSGLENGILLCELLSAIKPGLVKKINRLPTPIAGLDNLSVFLRGCEELGLKGSQLFDPGDLQDTSIRANLKDSDCNRKLKNVLNTVFWLGKAASGCASYSGPTLNLKEFEGLLAQMKVESEEGGESPQKRSVRDSGYDCWDSERSESLSPPRHTRDNSLDSLDSFGSRSQHSPSPDVVNRGNSDGRGSDSEADAPGRRPDVRKDDMLARRTASSESRSSIPFNQFLPNRTNASSYIPTPRRKPHTEEGEQRRMSRRVAFMSEDTESVSMSDILNEEEVGHLPPLSQSRHERMHEQYSSFLEDEDHWQDDLARWKNRRRSASQELIKKEEERKRMEKRMKDERSEASKRKSIKTYREIVEEKERREAELCKAYRNAATPEEAAMVLQRYALRFTISDATLDSLKLPRSTSKPKQEPNQVDKEHETTSPINDSETSEPRHKPEPTVITDQVPTKPEEVETETTAQQETSLSVSSSSPTPGSPMTPVTGSENVPPQSLHLHEPQSKPKESPTAQQKQPIPEDAKPQTKPPQIVQPHIPQPVHTLPSPISVSPRPVPLLAAKPYCQPRTTQSGHKPVKMDGLVRVNGEATEDLSVSTPPTSAQHLPQEIKEVPSKQMEKDFPSEQAATNQEAASSGSVISSLIGGRNCIITTTIVTELTQTLVEPHQPDIQSNGQINGTMGLSEKPVVEKKVQPATSPNSMQEYSPTVTEGLEESSVTIETPMLNLAKRVNHWVWDPNEERKRLESWQQEQERLLQEQYQREQEKLKKEWEKAQLEVEEEERKHHEEEKRILEETVTPLNPTSLLNQQSVQMGTTSSAPESNRTEAGNVPLQQNGQRSSTGNEDQHASKLHFFQDSACDGEPSKKQELWKTSSLDRNLQLNQSNIVKRSESHDAVTSKEQSSPSAPQPPSPSRCVSGKRLCSGCSQPLGKGAAMIIDTLGLFFHMQCFKCGVCKGQLGDATAGTDVRIRNGLLSCHECYIASRGRGQPTTL</sequence>
<dbReference type="GeneTree" id="ENSGT00950000183159"/>
<feature type="compositionally biased region" description="Low complexity" evidence="5">
    <location>
        <begin position="260"/>
        <end position="270"/>
    </location>
</feature>
<dbReference type="PROSITE" id="PS00478">
    <property type="entry name" value="LIM_DOMAIN_1"/>
    <property type="match status" value="1"/>
</dbReference>
<dbReference type="GO" id="GO:0051893">
    <property type="term" value="P:regulation of focal adhesion assembly"/>
    <property type="evidence" value="ECO:0007669"/>
    <property type="project" value="TreeGrafter"/>
</dbReference>
<proteinExistence type="predicted"/>
<accession>A0A8C4NVW3</accession>
<dbReference type="PANTHER" id="PTHR15551">
    <property type="entry name" value="LIM DOMAIN ONLY 7"/>
    <property type="match status" value="1"/>
</dbReference>
<dbReference type="Pfam" id="PF00307">
    <property type="entry name" value="CH"/>
    <property type="match status" value="1"/>
</dbReference>
<evidence type="ECO:0000256" key="5">
    <source>
        <dbReference type="SAM" id="MobiDB-lite"/>
    </source>
</evidence>
<dbReference type="AlphaFoldDB" id="A0A8C4NVW3"/>
<keyword evidence="2 4" id="KW-0862">Zinc</keyword>
<dbReference type="InterPro" id="IPR001715">
    <property type="entry name" value="CH_dom"/>
</dbReference>
<feature type="region of interest" description="Disordered" evidence="5">
    <location>
        <begin position="378"/>
        <end position="403"/>
    </location>
</feature>
<feature type="region of interest" description="Disordered" evidence="5">
    <location>
        <begin position="929"/>
        <end position="960"/>
    </location>
</feature>
<feature type="compositionally biased region" description="Basic and acidic residues" evidence="5">
    <location>
        <begin position="462"/>
        <end position="475"/>
    </location>
</feature>
<evidence type="ECO:0000313" key="8">
    <source>
        <dbReference type="Ensembl" id="ENSDLAP00005051243.2"/>
    </source>
</evidence>
<dbReference type="InterPro" id="IPR001781">
    <property type="entry name" value="Znf_LIM"/>
</dbReference>
<organism evidence="8 9">
    <name type="scientific">Dicentrarchus labrax</name>
    <name type="common">European seabass</name>
    <name type="synonym">Morone labrax</name>
    <dbReference type="NCBI Taxonomy" id="13489"/>
    <lineage>
        <taxon>Eukaryota</taxon>
        <taxon>Metazoa</taxon>
        <taxon>Chordata</taxon>
        <taxon>Craniata</taxon>
        <taxon>Vertebrata</taxon>
        <taxon>Euteleostomi</taxon>
        <taxon>Actinopterygii</taxon>
        <taxon>Neopterygii</taxon>
        <taxon>Teleostei</taxon>
        <taxon>Neoteleostei</taxon>
        <taxon>Acanthomorphata</taxon>
        <taxon>Eupercaria</taxon>
        <taxon>Moronidae</taxon>
        <taxon>Dicentrarchus</taxon>
    </lineage>
</organism>
<dbReference type="GO" id="GO:0051496">
    <property type="term" value="P:positive regulation of stress fiber assembly"/>
    <property type="evidence" value="ECO:0007669"/>
    <property type="project" value="TreeGrafter"/>
</dbReference>
<dbReference type="PROSITE" id="PS50021">
    <property type="entry name" value="CH"/>
    <property type="match status" value="1"/>
</dbReference>
<dbReference type="InterPro" id="IPR003096">
    <property type="entry name" value="SM22_calponin"/>
</dbReference>
<evidence type="ECO:0000259" key="7">
    <source>
        <dbReference type="PROSITE" id="PS50023"/>
    </source>
</evidence>
<dbReference type="PANTHER" id="PTHR15551:SF4">
    <property type="entry name" value="LIM AND CALPONIN HOMOLOGY DOMAINS-CONTAINING PROTEIN 1 ISOFORM X1"/>
    <property type="match status" value="1"/>
</dbReference>
<name>A0A8C4NVW3_DICLA</name>
<dbReference type="Pfam" id="PF00412">
    <property type="entry name" value="LIM"/>
    <property type="match status" value="1"/>
</dbReference>
<dbReference type="PRINTS" id="PR00888">
    <property type="entry name" value="SM22CALPONIN"/>
</dbReference>
<feature type="compositionally biased region" description="Basic and acidic residues" evidence="5">
    <location>
        <begin position="237"/>
        <end position="259"/>
    </location>
</feature>
<evidence type="ECO:0000259" key="6">
    <source>
        <dbReference type="PROSITE" id="PS50021"/>
    </source>
</evidence>
<feature type="region of interest" description="Disordered" evidence="5">
    <location>
        <begin position="1"/>
        <end position="30"/>
    </location>
</feature>
<feature type="compositionally biased region" description="Basic and acidic residues" evidence="5">
    <location>
        <begin position="934"/>
        <end position="943"/>
    </location>
</feature>
<feature type="compositionally biased region" description="Polar residues" evidence="5">
    <location>
        <begin position="271"/>
        <end position="287"/>
    </location>
</feature>
<evidence type="ECO:0000256" key="2">
    <source>
        <dbReference type="ARBA" id="ARBA00022833"/>
    </source>
</evidence>
<evidence type="ECO:0000256" key="4">
    <source>
        <dbReference type="PROSITE-ProRule" id="PRU00125"/>
    </source>
</evidence>
<feature type="compositionally biased region" description="Low complexity" evidence="5">
    <location>
        <begin position="510"/>
        <end position="538"/>
    </location>
</feature>
<dbReference type="SUPFAM" id="SSF47576">
    <property type="entry name" value="Calponin-homology domain, CH-domain"/>
    <property type="match status" value="1"/>
</dbReference>
<reference evidence="8" key="1">
    <citation type="submission" date="2025-08" db="UniProtKB">
        <authorList>
            <consortium name="Ensembl"/>
        </authorList>
    </citation>
    <scope>IDENTIFICATION</scope>
</reference>
<keyword evidence="9" id="KW-1185">Reference proteome</keyword>
<feature type="domain" description="Calponin-homology (CH)" evidence="6">
    <location>
        <begin position="28"/>
        <end position="145"/>
    </location>
</feature>
<evidence type="ECO:0000313" key="9">
    <source>
        <dbReference type="Proteomes" id="UP000694389"/>
    </source>
</evidence>
<protein>
    <recommendedName>
        <fullName evidence="10">LIM and calponin homology domains-containing protein 1</fullName>
    </recommendedName>
</protein>
<gene>
    <name evidence="8" type="primary">LOC127354840</name>
</gene>
<dbReference type="InterPro" id="IPR031865">
    <property type="entry name" value="DUF4757"/>
</dbReference>
<feature type="domain" description="LIM zinc-binding" evidence="7">
    <location>
        <begin position="966"/>
        <end position="1032"/>
    </location>
</feature>
<dbReference type="GO" id="GO:0046872">
    <property type="term" value="F:metal ion binding"/>
    <property type="evidence" value="ECO:0007669"/>
    <property type="project" value="UniProtKB-KW"/>
</dbReference>